<feature type="compositionally biased region" description="Polar residues" evidence="1">
    <location>
        <begin position="17"/>
        <end position="29"/>
    </location>
</feature>
<feature type="region of interest" description="Disordered" evidence="1">
    <location>
        <begin position="1"/>
        <end position="95"/>
    </location>
</feature>
<evidence type="ECO:0000313" key="3">
    <source>
        <dbReference type="Proteomes" id="UP001500320"/>
    </source>
</evidence>
<evidence type="ECO:0000313" key="2">
    <source>
        <dbReference type="EMBL" id="GAA3163179.1"/>
    </source>
</evidence>
<keyword evidence="3" id="KW-1185">Reference proteome</keyword>
<proteinExistence type="predicted"/>
<accession>A0ABP6P005</accession>
<name>A0ABP6P005_9ACTN</name>
<gene>
    <name evidence="2" type="ORF">GCM10010466_62660</name>
</gene>
<protein>
    <submittedName>
        <fullName evidence="2">Uncharacterized protein</fullName>
    </submittedName>
</protein>
<comment type="caution">
    <text evidence="2">The sequence shown here is derived from an EMBL/GenBank/DDBJ whole genome shotgun (WGS) entry which is preliminary data.</text>
</comment>
<dbReference type="EMBL" id="BAAAUT010000078">
    <property type="protein sequence ID" value="GAA3163179.1"/>
    <property type="molecule type" value="Genomic_DNA"/>
</dbReference>
<sequence>MRTRSVEWLLRPGDPWTSGSVQRSASAPQADSARLVPDEEEPGDGAGSGAGALFACFPGGSAPSHRRGPDPAGACALSGKGTAGPPQLAGTVLLF</sequence>
<dbReference type="Proteomes" id="UP001500320">
    <property type="component" value="Unassembled WGS sequence"/>
</dbReference>
<evidence type="ECO:0000256" key="1">
    <source>
        <dbReference type="SAM" id="MobiDB-lite"/>
    </source>
</evidence>
<reference evidence="3" key="1">
    <citation type="journal article" date="2019" name="Int. J. Syst. Evol. Microbiol.">
        <title>The Global Catalogue of Microorganisms (GCM) 10K type strain sequencing project: providing services to taxonomists for standard genome sequencing and annotation.</title>
        <authorList>
            <consortium name="The Broad Institute Genomics Platform"/>
            <consortium name="The Broad Institute Genome Sequencing Center for Infectious Disease"/>
            <person name="Wu L."/>
            <person name="Ma J."/>
        </authorList>
    </citation>
    <scope>NUCLEOTIDE SEQUENCE [LARGE SCALE GENOMIC DNA]</scope>
    <source>
        <strain evidence="3">JCM 9373</strain>
    </source>
</reference>
<organism evidence="2 3">
    <name type="scientific">Planomonospora alba</name>
    <dbReference type="NCBI Taxonomy" id="161354"/>
    <lineage>
        <taxon>Bacteria</taxon>
        <taxon>Bacillati</taxon>
        <taxon>Actinomycetota</taxon>
        <taxon>Actinomycetes</taxon>
        <taxon>Streptosporangiales</taxon>
        <taxon>Streptosporangiaceae</taxon>
        <taxon>Planomonospora</taxon>
    </lineage>
</organism>